<dbReference type="SMART" id="SM00387">
    <property type="entry name" value="HATPase_c"/>
    <property type="match status" value="1"/>
</dbReference>
<protein>
    <recommendedName>
        <fullName evidence="2">histidine kinase</fullName>
        <ecNumber evidence="2">2.7.13.3</ecNumber>
    </recommendedName>
</protein>
<dbReference type="SMART" id="SM00091">
    <property type="entry name" value="PAS"/>
    <property type="match status" value="1"/>
</dbReference>
<feature type="coiled-coil region" evidence="4">
    <location>
        <begin position="160"/>
        <end position="187"/>
    </location>
</feature>
<dbReference type="PROSITE" id="PS50113">
    <property type="entry name" value="PAC"/>
    <property type="match status" value="1"/>
</dbReference>
<dbReference type="PANTHER" id="PTHR43065:SF42">
    <property type="entry name" value="TWO-COMPONENT SENSOR PPRA"/>
    <property type="match status" value="1"/>
</dbReference>
<gene>
    <name evidence="8" type="ORF">DV711_13365</name>
</gene>
<dbReference type="InterPro" id="IPR035965">
    <property type="entry name" value="PAS-like_dom_sf"/>
</dbReference>
<dbReference type="InterPro" id="IPR003594">
    <property type="entry name" value="HATPase_dom"/>
</dbReference>
<dbReference type="SMART" id="SM00388">
    <property type="entry name" value="HisKA"/>
    <property type="match status" value="1"/>
</dbReference>
<dbReference type="CDD" id="cd00130">
    <property type="entry name" value="PAS"/>
    <property type="match status" value="1"/>
</dbReference>
<evidence type="ECO:0000259" key="6">
    <source>
        <dbReference type="PROSITE" id="PS50112"/>
    </source>
</evidence>
<dbReference type="InterPro" id="IPR004358">
    <property type="entry name" value="Sig_transdc_His_kin-like_C"/>
</dbReference>
<dbReference type="InterPro" id="IPR000014">
    <property type="entry name" value="PAS"/>
</dbReference>
<dbReference type="InterPro" id="IPR000700">
    <property type="entry name" value="PAS-assoc_C"/>
</dbReference>
<sequence length="452" mass="50576">MSAEPSDNLGLDPQEMTEAAWVEVIQQMEQVYSNLISYQVELEQKNRELEEANQLISSVQRAMTEVLMVTDLSGKLIQHNEPLEQMTGRDRIELAQRDIASLFSADDHQVLALVKQHKEFSQREVTLLGQQENLPLIVTGNPLLDSNRQVQGMVLVGREVSELRRAYEDLAKSLEELKLTQQQLVNSEKMASLGRLVAGVAHELNNPISFVYGNTHVLSEYCKRFSAFFELLDQAPLPDSLLDAKQRLKIDKTLRDLPSLLEGTTEGVERVRDIVMDLRQFSSGQQQEFRPFDLVRIINTTLRWVTKEHPIELHCRLPDALELVGHPGRIHQVMMNLVQNSLDVIEGLEQPQLWIDLDSDGENARVVVRDNGPGIDESILPQVFEPFVTTKETGKGTGLGLSLSYSFVRNHGGELSAANHPDGGAEFTLILPLQGFEGCRIDSAPTGVEASS</sequence>
<evidence type="ECO:0000313" key="8">
    <source>
        <dbReference type="EMBL" id="RDE19853.1"/>
    </source>
</evidence>
<comment type="caution">
    <text evidence="8">The sequence shown here is derived from an EMBL/GenBank/DDBJ whole genome shotgun (WGS) entry which is preliminary data.</text>
</comment>
<dbReference type="InterPro" id="IPR036890">
    <property type="entry name" value="HATPase_C_sf"/>
</dbReference>
<evidence type="ECO:0000256" key="2">
    <source>
        <dbReference type="ARBA" id="ARBA00012438"/>
    </source>
</evidence>
<dbReference type="EMBL" id="QQOH01000003">
    <property type="protein sequence ID" value="RDE19853.1"/>
    <property type="molecule type" value="Genomic_DNA"/>
</dbReference>
<dbReference type="CDD" id="cd00082">
    <property type="entry name" value="HisKA"/>
    <property type="match status" value="1"/>
</dbReference>
<dbReference type="PROSITE" id="PS50109">
    <property type="entry name" value="HIS_KIN"/>
    <property type="match status" value="1"/>
</dbReference>
<dbReference type="NCBIfam" id="TIGR00229">
    <property type="entry name" value="sensory_box"/>
    <property type="match status" value="1"/>
</dbReference>
<feature type="coiled-coil region" evidence="4">
    <location>
        <begin position="28"/>
        <end position="62"/>
    </location>
</feature>
<accession>A0A369WEX8</accession>
<reference evidence="8 9" key="1">
    <citation type="submission" date="2018-07" db="EMBL/GenBank/DDBJ databases">
        <title>Motiliproteus coralliicola sp. nov., a bacterium isolated from Coral.</title>
        <authorList>
            <person name="Wang G."/>
        </authorList>
    </citation>
    <scope>NUCLEOTIDE SEQUENCE [LARGE SCALE GENOMIC DNA]</scope>
    <source>
        <strain evidence="8 9">C34</strain>
    </source>
</reference>
<dbReference type="PROSITE" id="PS50112">
    <property type="entry name" value="PAS"/>
    <property type="match status" value="1"/>
</dbReference>
<evidence type="ECO:0000256" key="3">
    <source>
        <dbReference type="ARBA" id="ARBA00022553"/>
    </source>
</evidence>
<keyword evidence="9" id="KW-1185">Reference proteome</keyword>
<dbReference type="Pfam" id="PF13426">
    <property type="entry name" value="PAS_9"/>
    <property type="match status" value="1"/>
</dbReference>
<dbReference type="SUPFAM" id="SSF55785">
    <property type="entry name" value="PYP-like sensor domain (PAS domain)"/>
    <property type="match status" value="1"/>
</dbReference>
<evidence type="ECO:0000256" key="4">
    <source>
        <dbReference type="SAM" id="Coils"/>
    </source>
</evidence>
<feature type="domain" description="PAC" evidence="7">
    <location>
        <begin position="121"/>
        <end position="172"/>
    </location>
</feature>
<dbReference type="InterPro" id="IPR003661">
    <property type="entry name" value="HisK_dim/P_dom"/>
</dbReference>
<evidence type="ECO:0000256" key="1">
    <source>
        <dbReference type="ARBA" id="ARBA00000085"/>
    </source>
</evidence>
<proteinExistence type="predicted"/>
<name>A0A369WEX8_9GAMM</name>
<keyword evidence="4" id="KW-0175">Coiled coil</keyword>
<dbReference type="SUPFAM" id="SSF55874">
    <property type="entry name" value="ATPase domain of HSP90 chaperone/DNA topoisomerase II/histidine kinase"/>
    <property type="match status" value="1"/>
</dbReference>
<dbReference type="OrthoDB" id="1931120at2"/>
<comment type="catalytic activity">
    <reaction evidence="1">
        <text>ATP + protein L-histidine = ADP + protein N-phospho-L-histidine.</text>
        <dbReference type="EC" id="2.7.13.3"/>
    </reaction>
</comment>
<dbReference type="Gene3D" id="3.30.565.10">
    <property type="entry name" value="Histidine kinase-like ATPase, C-terminal domain"/>
    <property type="match status" value="1"/>
</dbReference>
<organism evidence="8 9">
    <name type="scientific">Motiliproteus coralliicola</name>
    <dbReference type="NCBI Taxonomy" id="2283196"/>
    <lineage>
        <taxon>Bacteria</taxon>
        <taxon>Pseudomonadati</taxon>
        <taxon>Pseudomonadota</taxon>
        <taxon>Gammaproteobacteria</taxon>
        <taxon>Oceanospirillales</taxon>
        <taxon>Oceanospirillaceae</taxon>
        <taxon>Motiliproteus</taxon>
    </lineage>
</organism>
<dbReference type="AlphaFoldDB" id="A0A369WEX8"/>
<dbReference type="EC" id="2.7.13.3" evidence="2"/>
<dbReference type="Pfam" id="PF02518">
    <property type="entry name" value="HATPase_c"/>
    <property type="match status" value="1"/>
</dbReference>
<evidence type="ECO:0000259" key="5">
    <source>
        <dbReference type="PROSITE" id="PS50109"/>
    </source>
</evidence>
<dbReference type="PANTHER" id="PTHR43065">
    <property type="entry name" value="SENSOR HISTIDINE KINASE"/>
    <property type="match status" value="1"/>
</dbReference>
<keyword evidence="3" id="KW-0597">Phosphoprotein</keyword>
<feature type="domain" description="Histidine kinase" evidence="5">
    <location>
        <begin position="199"/>
        <end position="435"/>
    </location>
</feature>
<feature type="domain" description="PAS" evidence="6">
    <location>
        <begin position="52"/>
        <end position="111"/>
    </location>
</feature>
<dbReference type="InterPro" id="IPR036097">
    <property type="entry name" value="HisK_dim/P_sf"/>
</dbReference>
<dbReference type="SUPFAM" id="SSF47384">
    <property type="entry name" value="Homodimeric domain of signal transducing histidine kinase"/>
    <property type="match status" value="1"/>
</dbReference>
<dbReference type="GO" id="GO:0000155">
    <property type="term" value="F:phosphorelay sensor kinase activity"/>
    <property type="evidence" value="ECO:0007669"/>
    <property type="project" value="InterPro"/>
</dbReference>
<dbReference type="RefSeq" id="WP_114696198.1">
    <property type="nucleotide sequence ID" value="NZ_QQOH01000003.1"/>
</dbReference>
<evidence type="ECO:0000259" key="7">
    <source>
        <dbReference type="PROSITE" id="PS50113"/>
    </source>
</evidence>
<dbReference type="InterPro" id="IPR005467">
    <property type="entry name" value="His_kinase_dom"/>
</dbReference>
<dbReference type="Gene3D" id="3.30.450.20">
    <property type="entry name" value="PAS domain"/>
    <property type="match status" value="1"/>
</dbReference>
<dbReference type="Proteomes" id="UP000253769">
    <property type="component" value="Unassembled WGS sequence"/>
</dbReference>
<dbReference type="PRINTS" id="PR00344">
    <property type="entry name" value="BCTRLSENSOR"/>
</dbReference>
<dbReference type="Gene3D" id="1.10.287.130">
    <property type="match status" value="1"/>
</dbReference>
<evidence type="ECO:0000313" key="9">
    <source>
        <dbReference type="Proteomes" id="UP000253769"/>
    </source>
</evidence>